<proteinExistence type="predicted"/>
<feature type="domain" description="F-box" evidence="1">
    <location>
        <begin position="183"/>
        <end position="230"/>
    </location>
</feature>
<accession>A0A8S2F8B0</accession>
<feature type="non-terminal residue" evidence="2">
    <location>
        <position position="1"/>
    </location>
</feature>
<dbReference type="Gene3D" id="1.20.1280.50">
    <property type="match status" value="1"/>
</dbReference>
<dbReference type="AlphaFoldDB" id="A0A8S2F8B0"/>
<dbReference type="SUPFAM" id="SSF81383">
    <property type="entry name" value="F-box domain"/>
    <property type="match status" value="1"/>
</dbReference>
<comment type="caution">
    <text evidence="2">The sequence shown here is derived from an EMBL/GenBank/DDBJ whole genome shotgun (WGS) entry which is preliminary data.</text>
</comment>
<dbReference type="PROSITE" id="PS50181">
    <property type="entry name" value="FBOX"/>
    <property type="match status" value="1"/>
</dbReference>
<name>A0A8S2F8B0_9BILA</name>
<reference evidence="2" key="1">
    <citation type="submission" date="2021-02" db="EMBL/GenBank/DDBJ databases">
        <authorList>
            <person name="Nowell W R."/>
        </authorList>
    </citation>
    <scope>NUCLEOTIDE SEQUENCE</scope>
</reference>
<evidence type="ECO:0000313" key="4">
    <source>
        <dbReference type="Proteomes" id="UP000677228"/>
    </source>
</evidence>
<dbReference type="EMBL" id="CAJOBA010045118">
    <property type="protein sequence ID" value="CAF4172924.1"/>
    <property type="molecule type" value="Genomic_DNA"/>
</dbReference>
<sequence length="489" mass="57702">LVDYHRLQDQYTISEHENQVFTEENIQTIWSSLLLETEDIHGPLPPKKDTLEVTSDVDEILNCLNITTKHRDKIGQDDFYSWNIDQQVHFVIRLANSYSPNSENEYSAIETLCTNKSPALWISDYIIENYPKLKEALILTLCIENVHKISTNVTKIDEIVNISEKLDIYKTISPSSHSCQNVNLLFSQLPVEINIIILSFIKKAVFLNRCSLVCRQWYLFLNNQSIWQCLYLTRWRNDTKLNNEIEENWKKLYQIRSMIHELEYLEEKSSSVKKMKKCEEYTFAIRQLTVSQLLEFWKELTIIHDINEFKQRSTRLQEYHGGKGILEEYTNNVERFNVPEPSQLPSQLQTVLRTAYVYDYDSTQESNVERNPQKFKCKIALYNMNEEHPAKPLELTLVKLYGYKGRASRYSGYCEEIHLKFKCGKEVISFEGRDLVMPSYRLFTDINEQLNLPSGFVVSLAIHLLPPLHRKNTIEYILTRQRGTRFDYW</sequence>
<gene>
    <name evidence="2" type="ORF">OVA965_LOCUS31334</name>
    <name evidence="3" type="ORF">TMI583_LOCUS32161</name>
</gene>
<protein>
    <recommendedName>
        <fullName evidence="1">F-box domain-containing protein</fullName>
    </recommendedName>
</protein>
<dbReference type="Proteomes" id="UP000682733">
    <property type="component" value="Unassembled WGS sequence"/>
</dbReference>
<dbReference type="InterPro" id="IPR001810">
    <property type="entry name" value="F-box_dom"/>
</dbReference>
<dbReference type="EMBL" id="CAJNOK010023463">
    <property type="protein sequence ID" value="CAF1363174.1"/>
    <property type="molecule type" value="Genomic_DNA"/>
</dbReference>
<evidence type="ECO:0000259" key="1">
    <source>
        <dbReference type="PROSITE" id="PS50181"/>
    </source>
</evidence>
<evidence type="ECO:0000313" key="2">
    <source>
        <dbReference type="EMBL" id="CAF1363174.1"/>
    </source>
</evidence>
<organism evidence="2 4">
    <name type="scientific">Didymodactylos carnosus</name>
    <dbReference type="NCBI Taxonomy" id="1234261"/>
    <lineage>
        <taxon>Eukaryota</taxon>
        <taxon>Metazoa</taxon>
        <taxon>Spiralia</taxon>
        <taxon>Gnathifera</taxon>
        <taxon>Rotifera</taxon>
        <taxon>Eurotatoria</taxon>
        <taxon>Bdelloidea</taxon>
        <taxon>Philodinida</taxon>
        <taxon>Philodinidae</taxon>
        <taxon>Didymodactylos</taxon>
    </lineage>
</organism>
<dbReference type="InterPro" id="IPR036047">
    <property type="entry name" value="F-box-like_dom_sf"/>
</dbReference>
<dbReference type="Proteomes" id="UP000677228">
    <property type="component" value="Unassembled WGS sequence"/>
</dbReference>
<evidence type="ECO:0000313" key="3">
    <source>
        <dbReference type="EMBL" id="CAF4172924.1"/>
    </source>
</evidence>
<dbReference type="Pfam" id="PF12937">
    <property type="entry name" value="F-box-like"/>
    <property type="match status" value="1"/>
</dbReference>